<gene>
    <name evidence="2" type="ordered locus">Cphamn1_1403</name>
</gene>
<evidence type="ECO:0000256" key="1">
    <source>
        <dbReference type="SAM" id="SignalP"/>
    </source>
</evidence>
<dbReference type="HOGENOM" id="CLU_1308290_0_0_10"/>
<protein>
    <submittedName>
        <fullName evidence="2">Uncharacterized protein</fullName>
    </submittedName>
</protein>
<dbReference type="KEGG" id="cpb:Cphamn1_1403"/>
<dbReference type="PROSITE" id="PS51257">
    <property type="entry name" value="PROKAR_LIPOPROTEIN"/>
    <property type="match status" value="1"/>
</dbReference>
<dbReference type="AlphaFoldDB" id="B3EJD1"/>
<sequence>MQKKFKAGFAVMISLVACIIMAQKPVMTQEMKPAITKEVKPVTNTLIKPELKRTKVMWLNHLDLLPGDPSVKTSFAALRSLTGGLSGLNIKSTTTGDTGIPGGNKVVEMGVPTIPGYTIVGVKVCYELSSPKSHITQIRLSQLQNPPSTALVMLDDGTAHTNKGPVCITSTPTSIDPQKGAVRLSLRLDIGNTADVIVIRGVGLILKPTS</sequence>
<reference evidence="2" key="1">
    <citation type="submission" date="2008-06" db="EMBL/GenBank/DDBJ databases">
        <title>Complete sequence of Chlorobium phaeobacteroides BS1.</title>
        <authorList>
            <consortium name="US DOE Joint Genome Institute"/>
            <person name="Lucas S."/>
            <person name="Copeland A."/>
            <person name="Lapidus A."/>
            <person name="Glavina del Rio T."/>
            <person name="Dalin E."/>
            <person name="Tice H."/>
            <person name="Bruce D."/>
            <person name="Goodwin L."/>
            <person name="Pitluck S."/>
            <person name="Schmutz J."/>
            <person name="Larimer F."/>
            <person name="Land M."/>
            <person name="Hauser L."/>
            <person name="Kyrpides N."/>
            <person name="Ovchinnikova G."/>
            <person name="Li T."/>
            <person name="Liu Z."/>
            <person name="Zhao F."/>
            <person name="Overmann J."/>
            <person name="Bryant D.A."/>
            <person name="Richardson P."/>
        </authorList>
    </citation>
    <scope>NUCLEOTIDE SEQUENCE [LARGE SCALE GENOMIC DNA]</scope>
    <source>
        <strain evidence="2">BS1</strain>
    </source>
</reference>
<dbReference type="EMBL" id="CP001101">
    <property type="protein sequence ID" value="ACE04331.1"/>
    <property type="molecule type" value="Genomic_DNA"/>
</dbReference>
<feature type="chain" id="PRO_5002787851" evidence="1">
    <location>
        <begin position="23"/>
        <end position="210"/>
    </location>
</feature>
<organism evidence="2">
    <name type="scientific">Chlorobium phaeobacteroides (strain BS1)</name>
    <dbReference type="NCBI Taxonomy" id="331678"/>
    <lineage>
        <taxon>Bacteria</taxon>
        <taxon>Pseudomonadati</taxon>
        <taxon>Chlorobiota</taxon>
        <taxon>Chlorobiia</taxon>
        <taxon>Chlorobiales</taxon>
        <taxon>Chlorobiaceae</taxon>
        <taxon>Chlorobium/Pelodictyon group</taxon>
        <taxon>Chlorobium</taxon>
    </lineage>
</organism>
<accession>B3EJD1</accession>
<proteinExistence type="predicted"/>
<feature type="signal peptide" evidence="1">
    <location>
        <begin position="1"/>
        <end position="22"/>
    </location>
</feature>
<name>B3EJD1_CHLPB</name>
<evidence type="ECO:0000313" key="2">
    <source>
        <dbReference type="EMBL" id="ACE04331.1"/>
    </source>
</evidence>
<dbReference type="OrthoDB" id="9989402at2"/>
<keyword evidence="1" id="KW-0732">Signal</keyword>